<organism evidence="5 6">
    <name type="scientific">Pseudomonas putida</name>
    <name type="common">Arthrobacter siderocapsulatus</name>
    <dbReference type="NCBI Taxonomy" id="303"/>
    <lineage>
        <taxon>Bacteria</taxon>
        <taxon>Pseudomonadati</taxon>
        <taxon>Pseudomonadota</taxon>
        <taxon>Gammaproteobacteria</taxon>
        <taxon>Pseudomonadales</taxon>
        <taxon>Pseudomonadaceae</taxon>
        <taxon>Pseudomonas</taxon>
    </lineage>
</organism>
<proteinExistence type="predicted"/>
<dbReference type="InterPro" id="IPR036388">
    <property type="entry name" value="WH-like_DNA-bd_sf"/>
</dbReference>
<dbReference type="SMART" id="SM00345">
    <property type="entry name" value="HTH_GNTR"/>
    <property type="match status" value="1"/>
</dbReference>
<accession>A0A1L7NE85</accession>
<evidence type="ECO:0000256" key="3">
    <source>
        <dbReference type="ARBA" id="ARBA00023163"/>
    </source>
</evidence>
<dbReference type="GO" id="GO:0003700">
    <property type="term" value="F:DNA-binding transcription factor activity"/>
    <property type="evidence" value="ECO:0007669"/>
    <property type="project" value="InterPro"/>
</dbReference>
<dbReference type="PANTHER" id="PTHR43537:SF51">
    <property type="entry name" value="HTH-TYPE TRANSCRIPTIONAL REGULATOR LGOR-RELATED"/>
    <property type="match status" value="1"/>
</dbReference>
<feature type="domain" description="HTH gntR-type" evidence="4">
    <location>
        <begin position="9"/>
        <end position="76"/>
    </location>
</feature>
<dbReference type="PANTHER" id="PTHR43537">
    <property type="entry name" value="TRANSCRIPTIONAL REGULATOR, GNTR FAMILY"/>
    <property type="match status" value="1"/>
</dbReference>
<reference evidence="5 6" key="1">
    <citation type="submission" date="2015-11" db="EMBL/GenBank/DDBJ databases">
        <title>Complete genome sequencing of a biphenyl-degrading bacterium, Pseudomonas putida KF715 (=NBRC110667).</title>
        <authorList>
            <person name="Suenaga H."/>
            <person name="Fujihara N."/>
            <person name="Watanabe T."/>
            <person name="Hirose J."/>
            <person name="Kimura N."/>
            <person name="Yamazoe A."/>
            <person name="Hosoyama A."/>
            <person name="Shimodaira J."/>
            <person name="Furukawa K."/>
        </authorList>
    </citation>
    <scope>NUCLEOTIDE SEQUENCE [LARGE SCALE GENOMIC DNA]</scope>
    <source>
        <strain evidence="5 6">KF715</strain>
    </source>
</reference>
<evidence type="ECO:0000313" key="6">
    <source>
        <dbReference type="Proteomes" id="UP000218731"/>
    </source>
</evidence>
<dbReference type="CDD" id="cd07377">
    <property type="entry name" value="WHTH_GntR"/>
    <property type="match status" value="1"/>
</dbReference>
<dbReference type="SMART" id="SM00895">
    <property type="entry name" value="FCD"/>
    <property type="match status" value="1"/>
</dbReference>
<evidence type="ECO:0000256" key="1">
    <source>
        <dbReference type="ARBA" id="ARBA00023015"/>
    </source>
</evidence>
<dbReference type="EMBL" id="AP015029">
    <property type="protein sequence ID" value="BAW23778.1"/>
    <property type="molecule type" value="Genomic_DNA"/>
</dbReference>
<keyword evidence="2" id="KW-0238">DNA-binding</keyword>
<protein>
    <submittedName>
        <fullName evidence="5">GntR family transcriptional regulator</fullName>
    </submittedName>
</protein>
<dbReference type="InterPro" id="IPR011711">
    <property type="entry name" value="GntR_C"/>
</dbReference>
<dbReference type="Pfam" id="PF07729">
    <property type="entry name" value="FCD"/>
    <property type="match status" value="1"/>
</dbReference>
<evidence type="ECO:0000259" key="4">
    <source>
        <dbReference type="PROSITE" id="PS50949"/>
    </source>
</evidence>
<keyword evidence="1" id="KW-0805">Transcription regulation</keyword>
<dbReference type="Proteomes" id="UP000218731">
    <property type="component" value="Chromosome 1"/>
</dbReference>
<dbReference type="AlphaFoldDB" id="A0A1L7NE85"/>
<dbReference type="InterPro" id="IPR036390">
    <property type="entry name" value="WH_DNA-bd_sf"/>
</dbReference>
<dbReference type="Pfam" id="PF00392">
    <property type="entry name" value="GntR"/>
    <property type="match status" value="1"/>
</dbReference>
<keyword evidence="3" id="KW-0804">Transcription</keyword>
<dbReference type="SUPFAM" id="SSF48008">
    <property type="entry name" value="GntR ligand-binding domain-like"/>
    <property type="match status" value="1"/>
</dbReference>
<dbReference type="GO" id="GO:0003677">
    <property type="term" value="F:DNA binding"/>
    <property type="evidence" value="ECO:0007669"/>
    <property type="project" value="UniProtKB-KW"/>
</dbReference>
<dbReference type="InterPro" id="IPR000524">
    <property type="entry name" value="Tscrpt_reg_HTH_GntR"/>
</dbReference>
<sequence length="244" mass="26784">MSLEVAWMSKPGQMVLVALRKMIASGELAAGERLMEVPTAELFGVSRMPVRMAFRTLEQEGLLVRFGGRGFQVRSVSADDIAGAVEVRGVLEGLAARQAAERGLSAQARAALQQCLVEGDQLFDKGFVTEEDLQAYHDLNMRFHQVIIEASHNPAIADALARNDHLPFASVTALAVDRHDLAREYRRFNFAHMQHHAVFDALTNRQGARAEAIMREHANATLRYAETFGGATADASMKVILPLS</sequence>
<dbReference type="PROSITE" id="PS50949">
    <property type="entry name" value="HTH_GNTR"/>
    <property type="match status" value="1"/>
</dbReference>
<gene>
    <name evidence="5" type="ORF">KF715C_ch32050</name>
</gene>
<dbReference type="Gene3D" id="1.20.120.530">
    <property type="entry name" value="GntR ligand-binding domain-like"/>
    <property type="match status" value="1"/>
</dbReference>
<evidence type="ECO:0000256" key="2">
    <source>
        <dbReference type="ARBA" id="ARBA00023125"/>
    </source>
</evidence>
<name>A0A1L7NE85_PSEPU</name>
<evidence type="ECO:0000313" key="5">
    <source>
        <dbReference type="EMBL" id="BAW23778.1"/>
    </source>
</evidence>
<dbReference type="InterPro" id="IPR008920">
    <property type="entry name" value="TF_FadR/GntR_C"/>
</dbReference>
<dbReference type="Gene3D" id="1.10.10.10">
    <property type="entry name" value="Winged helix-like DNA-binding domain superfamily/Winged helix DNA-binding domain"/>
    <property type="match status" value="1"/>
</dbReference>
<dbReference type="SUPFAM" id="SSF46785">
    <property type="entry name" value="Winged helix' DNA-binding domain"/>
    <property type="match status" value="1"/>
</dbReference>